<name>A0A974HWH0_XENLA</name>
<accession>A0A974HWH0</accession>
<sequence>MAFLVKQKTICDHISDSLVCEDEKNLCFCGYSYIATDSVNTKESSGCEKIPDGPTLYTPLARMMDDKFLLDGVPPCSLYLTPQEKN</sequence>
<dbReference type="EMBL" id="CM004469">
    <property type="protein sequence ID" value="OCT92703.1"/>
    <property type="molecule type" value="Genomic_DNA"/>
</dbReference>
<dbReference type="Proteomes" id="UP000694892">
    <property type="component" value="Chromosome 2S"/>
</dbReference>
<organism evidence="1 2">
    <name type="scientific">Xenopus laevis</name>
    <name type="common">African clawed frog</name>
    <dbReference type="NCBI Taxonomy" id="8355"/>
    <lineage>
        <taxon>Eukaryota</taxon>
        <taxon>Metazoa</taxon>
        <taxon>Chordata</taxon>
        <taxon>Craniata</taxon>
        <taxon>Vertebrata</taxon>
        <taxon>Euteleostomi</taxon>
        <taxon>Amphibia</taxon>
        <taxon>Batrachia</taxon>
        <taxon>Anura</taxon>
        <taxon>Pipoidea</taxon>
        <taxon>Pipidae</taxon>
        <taxon>Xenopodinae</taxon>
        <taxon>Xenopus</taxon>
        <taxon>Xenopus</taxon>
    </lineage>
</organism>
<dbReference type="AlphaFoldDB" id="A0A974HWH0"/>
<gene>
    <name evidence="1" type="ORF">XELAEV_18015764mg</name>
</gene>
<protein>
    <submittedName>
        <fullName evidence="1">Uncharacterized protein</fullName>
    </submittedName>
</protein>
<reference evidence="2" key="1">
    <citation type="journal article" date="2016" name="Nature">
        <title>Genome evolution in the allotetraploid frog Xenopus laevis.</title>
        <authorList>
            <person name="Session A.M."/>
            <person name="Uno Y."/>
            <person name="Kwon T."/>
            <person name="Chapman J.A."/>
            <person name="Toyoda A."/>
            <person name="Takahashi S."/>
            <person name="Fukui A."/>
            <person name="Hikosaka A."/>
            <person name="Suzuki A."/>
            <person name="Kondo M."/>
            <person name="van Heeringen S.J."/>
            <person name="Quigley I."/>
            <person name="Heinz S."/>
            <person name="Ogino H."/>
            <person name="Ochi H."/>
            <person name="Hellsten U."/>
            <person name="Lyons J.B."/>
            <person name="Simakov O."/>
            <person name="Putnam N."/>
            <person name="Stites J."/>
            <person name="Kuroki Y."/>
            <person name="Tanaka T."/>
            <person name="Michiue T."/>
            <person name="Watanabe M."/>
            <person name="Bogdanovic O."/>
            <person name="Lister R."/>
            <person name="Georgiou G."/>
            <person name="Paranjpe S.S."/>
            <person name="van Kruijsbergen I."/>
            <person name="Shu S."/>
            <person name="Carlson J."/>
            <person name="Kinoshita T."/>
            <person name="Ohta Y."/>
            <person name="Mawaribuchi S."/>
            <person name="Jenkins J."/>
            <person name="Grimwood J."/>
            <person name="Schmutz J."/>
            <person name="Mitros T."/>
            <person name="Mozaffari S.V."/>
            <person name="Suzuki Y."/>
            <person name="Haramoto Y."/>
            <person name="Yamamoto T.S."/>
            <person name="Takagi C."/>
            <person name="Heald R."/>
            <person name="Miller K."/>
            <person name="Haudenschild C."/>
            <person name="Kitzman J."/>
            <person name="Nakayama T."/>
            <person name="Izutsu Y."/>
            <person name="Robert J."/>
            <person name="Fortriede J."/>
            <person name="Burns K."/>
            <person name="Lotay V."/>
            <person name="Karimi K."/>
            <person name="Yasuoka Y."/>
            <person name="Dichmann D.S."/>
            <person name="Flajnik M.F."/>
            <person name="Houston D.W."/>
            <person name="Shendure J."/>
            <person name="DuPasquier L."/>
            <person name="Vize P.D."/>
            <person name="Zorn A.M."/>
            <person name="Ito M."/>
            <person name="Marcotte E.M."/>
            <person name="Wallingford J.B."/>
            <person name="Ito Y."/>
            <person name="Asashima M."/>
            <person name="Ueno N."/>
            <person name="Matsuda Y."/>
            <person name="Veenstra G.J."/>
            <person name="Fujiyama A."/>
            <person name="Harland R.M."/>
            <person name="Taira M."/>
            <person name="Rokhsar D.S."/>
        </authorList>
    </citation>
    <scope>NUCLEOTIDE SEQUENCE [LARGE SCALE GENOMIC DNA]</scope>
    <source>
        <strain evidence="2">J</strain>
    </source>
</reference>
<proteinExistence type="predicted"/>
<evidence type="ECO:0000313" key="1">
    <source>
        <dbReference type="EMBL" id="OCT92703.1"/>
    </source>
</evidence>
<evidence type="ECO:0000313" key="2">
    <source>
        <dbReference type="Proteomes" id="UP000694892"/>
    </source>
</evidence>